<dbReference type="GO" id="GO:0009506">
    <property type="term" value="C:plasmodesma"/>
    <property type="evidence" value="ECO:0007669"/>
    <property type="project" value="TreeGrafter"/>
</dbReference>
<name>A0AA38TEK4_9ASTR</name>
<organism evidence="4 5">
    <name type="scientific">Centaurea solstitialis</name>
    <name type="common">yellow star-thistle</name>
    <dbReference type="NCBI Taxonomy" id="347529"/>
    <lineage>
        <taxon>Eukaryota</taxon>
        <taxon>Viridiplantae</taxon>
        <taxon>Streptophyta</taxon>
        <taxon>Embryophyta</taxon>
        <taxon>Tracheophyta</taxon>
        <taxon>Spermatophyta</taxon>
        <taxon>Magnoliopsida</taxon>
        <taxon>eudicotyledons</taxon>
        <taxon>Gunneridae</taxon>
        <taxon>Pentapetalae</taxon>
        <taxon>asterids</taxon>
        <taxon>campanulids</taxon>
        <taxon>Asterales</taxon>
        <taxon>Asteraceae</taxon>
        <taxon>Carduoideae</taxon>
        <taxon>Cardueae</taxon>
        <taxon>Centaureinae</taxon>
        <taxon>Centaurea</taxon>
    </lineage>
</organism>
<keyword evidence="5" id="KW-1185">Reference proteome</keyword>
<sequence length="211" mass="23371">MANWKRVWCILLSLATIITAVIVVCVYYTNPSDPSFTINEFYVSALNLSDISSTTTAVNQTLSFDMKLHNKNKAMGAYYDPVRITFSYVPNIKLTFVVAEYTVPKFYQHNQKSKYVRETVATRGIAPFNRTVTSSVFKVEVFTKVGFTSPAYRKKGSVGRGANVRVGQTGVKDSKKGIKLFEVAGVNGRLGGLGLQKVLLVISMAIMFVII</sequence>
<evidence type="ECO:0000256" key="3">
    <source>
        <dbReference type="SAM" id="Phobius"/>
    </source>
</evidence>
<comment type="caution">
    <text evidence="4">The sequence shown here is derived from an EMBL/GenBank/DDBJ whole genome shotgun (WGS) entry which is preliminary data.</text>
</comment>
<keyword evidence="2 3" id="KW-0472">Membrane</keyword>
<evidence type="ECO:0000313" key="4">
    <source>
        <dbReference type="EMBL" id="KAJ9549912.1"/>
    </source>
</evidence>
<dbReference type="AlphaFoldDB" id="A0AA38TEK4"/>
<keyword evidence="3" id="KW-1133">Transmembrane helix</keyword>
<dbReference type="Proteomes" id="UP001172457">
    <property type="component" value="Chromosome 5"/>
</dbReference>
<dbReference type="GO" id="GO:0098542">
    <property type="term" value="P:defense response to other organism"/>
    <property type="evidence" value="ECO:0007669"/>
    <property type="project" value="InterPro"/>
</dbReference>
<dbReference type="PANTHER" id="PTHR31415">
    <property type="entry name" value="OS05G0367900 PROTEIN"/>
    <property type="match status" value="1"/>
</dbReference>
<evidence type="ECO:0000256" key="2">
    <source>
        <dbReference type="ARBA" id="ARBA00023136"/>
    </source>
</evidence>
<dbReference type="EMBL" id="JARYMX010000005">
    <property type="protein sequence ID" value="KAJ9549912.1"/>
    <property type="molecule type" value="Genomic_DNA"/>
</dbReference>
<evidence type="ECO:0008006" key="6">
    <source>
        <dbReference type="Google" id="ProtNLM"/>
    </source>
</evidence>
<dbReference type="GO" id="GO:0005886">
    <property type="term" value="C:plasma membrane"/>
    <property type="evidence" value="ECO:0007669"/>
    <property type="project" value="TreeGrafter"/>
</dbReference>
<proteinExistence type="predicted"/>
<accession>A0AA38TEK4</accession>
<evidence type="ECO:0000256" key="1">
    <source>
        <dbReference type="ARBA" id="ARBA00004370"/>
    </source>
</evidence>
<dbReference type="PANTHER" id="PTHR31415:SF52">
    <property type="entry name" value="LATE EMBRYOGENESIS ABUNDANT (LEA) HYDROXYPROLINE-RICH GLYCOPROTEIN FAMILY-RELATED"/>
    <property type="match status" value="1"/>
</dbReference>
<feature type="transmembrane region" description="Helical" evidence="3">
    <location>
        <begin position="7"/>
        <end position="29"/>
    </location>
</feature>
<protein>
    <recommendedName>
        <fullName evidence="6">Late embryogenesis abundant protein LEA-2 subgroup domain-containing protein</fullName>
    </recommendedName>
</protein>
<reference evidence="4" key="1">
    <citation type="submission" date="2023-03" db="EMBL/GenBank/DDBJ databases">
        <title>Chromosome-scale reference genome and RAD-based genetic map of yellow starthistle (Centaurea solstitialis) reveal putative structural variation and QTLs associated with invader traits.</title>
        <authorList>
            <person name="Reatini B."/>
            <person name="Cang F.A."/>
            <person name="Jiang Q."/>
            <person name="Mckibben M.T.W."/>
            <person name="Barker M.S."/>
            <person name="Rieseberg L.H."/>
            <person name="Dlugosch K.M."/>
        </authorList>
    </citation>
    <scope>NUCLEOTIDE SEQUENCE</scope>
    <source>
        <strain evidence="4">CAN-66</strain>
        <tissue evidence="4">Leaf</tissue>
    </source>
</reference>
<gene>
    <name evidence="4" type="ORF">OSB04_022455</name>
</gene>
<comment type="subcellular location">
    <subcellularLocation>
        <location evidence="1">Membrane</location>
    </subcellularLocation>
</comment>
<evidence type="ECO:0000313" key="5">
    <source>
        <dbReference type="Proteomes" id="UP001172457"/>
    </source>
</evidence>
<dbReference type="InterPro" id="IPR044839">
    <property type="entry name" value="NDR1-like"/>
</dbReference>
<keyword evidence="3" id="KW-0812">Transmembrane</keyword>